<reference evidence="1" key="1">
    <citation type="submission" date="2020-01" db="EMBL/GenBank/DDBJ databases">
        <authorList>
            <person name="Meier V. D."/>
            <person name="Meier V D."/>
        </authorList>
    </citation>
    <scope>NUCLEOTIDE SEQUENCE</scope>
    <source>
        <strain evidence="1">HLG_WM_MAG_10</strain>
    </source>
</reference>
<dbReference type="AlphaFoldDB" id="A0A6S6UJ70"/>
<evidence type="ECO:0000313" key="1">
    <source>
        <dbReference type="EMBL" id="CAA6830314.1"/>
    </source>
</evidence>
<gene>
    <name evidence="1" type="ORF">HELGO_WM27249</name>
</gene>
<organism evidence="1">
    <name type="scientific">uncultured Aureispira sp</name>
    <dbReference type="NCBI Taxonomy" id="1331704"/>
    <lineage>
        <taxon>Bacteria</taxon>
        <taxon>Pseudomonadati</taxon>
        <taxon>Bacteroidota</taxon>
        <taxon>Saprospiria</taxon>
        <taxon>Saprospirales</taxon>
        <taxon>Saprospiraceae</taxon>
        <taxon>Aureispira</taxon>
        <taxon>environmental samples</taxon>
    </lineage>
</organism>
<dbReference type="EMBL" id="CACVAQ010000547">
    <property type="protein sequence ID" value="CAA6830314.1"/>
    <property type="molecule type" value="Genomic_DNA"/>
</dbReference>
<proteinExistence type="predicted"/>
<accession>A0A6S6UJ70</accession>
<name>A0A6S6UJ70_9BACT</name>
<sequence length="181" mass="20676">MQNFNCSTFFLLFFTFFIFSGCKNSVIDQLRPETVSFLTDQEQARCTCLDIYGTEFLTKTNKGISYINSLSEQYDMDNLSVSELYAIKIKLVGFMSIVKTVSKCVGERTTNQIDQFTGMLIQEDLRVVLEIDSTLSPQEELERMNQPSLELLDEFCPKHKEAVLKLQELINAAQILPLGLQ</sequence>
<protein>
    <submittedName>
        <fullName evidence="1">Uncharacterized protein</fullName>
    </submittedName>
</protein>